<evidence type="ECO:0008006" key="9">
    <source>
        <dbReference type="Google" id="ProtNLM"/>
    </source>
</evidence>
<dbReference type="SUPFAM" id="SSF48452">
    <property type="entry name" value="TPR-like"/>
    <property type="match status" value="1"/>
</dbReference>
<dbReference type="OrthoDB" id="4336084at2"/>
<dbReference type="InterPro" id="IPR016032">
    <property type="entry name" value="Sig_transdc_resp-reg_C-effctor"/>
</dbReference>
<sequence length="286" mass="31529">MHYLLLGPMSVVRDDQLVGLGGLRQRGVLAALLLAGGRTIDTDALVDMVWGDTPPPKPIASLRAYIANLRRILSGDRLVTDHNGYRLNLGSDLVDICEFESLVCDGRRLLAAGDDVAAARVLECSLRLWRGTPLADFRDQPFVHHEVHRLQALRVDALEARFDAQLGMGRNWELIAPLESEVAAHPLREKLWAQLMLAMYRAGRRGDALQAYRRAQALLDAELGVEPGAELQRIAAAIRDEATELHWRRTGSAVSSPSARPSHVAGRSREVWRVHSALRAAGRGGR</sequence>
<dbReference type="InterPro" id="IPR011990">
    <property type="entry name" value="TPR-like_helical_dom_sf"/>
</dbReference>
<dbReference type="RefSeq" id="WP_085144146.1">
    <property type="nucleotide sequence ID" value="NZ_JACKUA010000014.1"/>
</dbReference>
<dbReference type="InterPro" id="IPR051677">
    <property type="entry name" value="AfsR-DnrI-RedD_regulator"/>
</dbReference>
<dbReference type="GO" id="GO:0000160">
    <property type="term" value="P:phosphorelay signal transduction system"/>
    <property type="evidence" value="ECO:0007669"/>
    <property type="project" value="InterPro"/>
</dbReference>
<dbReference type="InterPro" id="IPR001867">
    <property type="entry name" value="OmpR/PhoB-type_DNA-bd"/>
</dbReference>
<protein>
    <recommendedName>
        <fullName evidence="9">OmpR/PhoB-type domain-containing protein</fullName>
    </recommendedName>
</protein>
<dbReference type="GO" id="GO:0006355">
    <property type="term" value="P:regulation of DNA-templated transcription"/>
    <property type="evidence" value="ECO:0007669"/>
    <property type="project" value="InterPro"/>
</dbReference>
<accession>A0A1X2FDN3</accession>
<dbReference type="InterPro" id="IPR005158">
    <property type="entry name" value="BTAD"/>
</dbReference>
<dbReference type="GO" id="GO:0003677">
    <property type="term" value="F:DNA binding"/>
    <property type="evidence" value="ECO:0007669"/>
    <property type="project" value="UniProtKB-KW"/>
</dbReference>
<evidence type="ECO:0000256" key="1">
    <source>
        <dbReference type="ARBA" id="ARBA00005820"/>
    </source>
</evidence>
<comment type="similarity">
    <text evidence="1">Belongs to the AfsR/DnrI/RedD regulatory family.</text>
</comment>
<dbReference type="InterPro" id="IPR036388">
    <property type="entry name" value="WH-like_DNA-bd_sf"/>
</dbReference>
<evidence type="ECO:0000256" key="2">
    <source>
        <dbReference type="ARBA" id="ARBA00023015"/>
    </source>
</evidence>
<evidence type="ECO:0000313" key="7">
    <source>
        <dbReference type="EMBL" id="ORX16550.1"/>
    </source>
</evidence>
<evidence type="ECO:0000259" key="6">
    <source>
        <dbReference type="SMART" id="SM01043"/>
    </source>
</evidence>
<dbReference type="EMBL" id="LQQA01000010">
    <property type="protein sequence ID" value="ORX16550.1"/>
    <property type="molecule type" value="Genomic_DNA"/>
</dbReference>
<feature type="domain" description="Bacterial transcriptional activator" evidence="6">
    <location>
        <begin position="94"/>
        <end position="239"/>
    </location>
</feature>
<organism evidence="7 8">
    <name type="scientific">Mycolicibacterium wolinskyi</name>
    <dbReference type="NCBI Taxonomy" id="59750"/>
    <lineage>
        <taxon>Bacteria</taxon>
        <taxon>Bacillati</taxon>
        <taxon>Actinomycetota</taxon>
        <taxon>Actinomycetes</taxon>
        <taxon>Mycobacteriales</taxon>
        <taxon>Mycobacteriaceae</taxon>
        <taxon>Mycolicibacterium</taxon>
    </lineage>
</organism>
<gene>
    <name evidence="7" type="ORF">AWC31_21200</name>
</gene>
<evidence type="ECO:0000259" key="5">
    <source>
        <dbReference type="SMART" id="SM00862"/>
    </source>
</evidence>
<keyword evidence="4" id="KW-0804">Transcription</keyword>
<reference evidence="7 8" key="1">
    <citation type="submission" date="2016-01" db="EMBL/GenBank/DDBJ databases">
        <title>The new phylogeny of the genus Mycobacterium.</title>
        <authorList>
            <person name="Tarcisio F."/>
            <person name="Conor M."/>
            <person name="Antonella G."/>
            <person name="Elisabetta G."/>
            <person name="Giulia F.S."/>
            <person name="Sara T."/>
            <person name="Anna F."/>
            <person name="Clotilde B."/>
            <person name="Roberto B."/>
            <person name="Veronica D.S."/>
            <person name="Fabio R."/>
            <person name="Monica P."/>
            <person name="Olivier J."/>
            <person name="Enrico T."/>
            <person name="Nicola S."/>
        </authorList>
    </citation>
    <scope>NUCLEOTIDE SEQUENCE [LARGE SCALE GENOMIC DNA]</scope>
    <source>
        <strain evidence="7 8">ATCC 700010</strain>
    </source>
</reference>
<name>A0A1X2FDN3_9MYCO</name>
<dbReference type="Gene3D" id="1.10.10.10">
    <property type="entry name" value="Winged helix-like DNA-binding domain superfamily/Winged helix DNA-binding domain"/>
    <property type="match status" value="1"/>
</dbReference>
<dbReference type="Gene3D" id="1.25.40.10">
    <property type="entry name" value="Tetratricopeptide repeat domain"/>
    <property type="match status" value="1"/>
</dbReference>
<evidence type="ECO:0000256" key="4">
    <source>
        <dbReference type="ARBA" id="ARBA00023163"/>
    </source>
</evidence>
<dbReference type="PANTHER" id="PTHR35807">
    <property type="entry name" value="TRANSCRIPTIONAL REGULATOR REDD-RELATED"/>
    <property type="match status" value="1"/>
</dbReference>
<dbReference type="SMART" id="SM00862">
    <property type="entry name" value="Trans_reg_C"/>
    <property type="match status" value="1"/>
</dbReference>
<dbReference type="CDD" id="cd15831">
    <property type="entry name" value="BTAD"/>
    <property type="match status" value="1"/>
</dbReference>
<dbReference type="Proteomes" id="UP000193964">
    <property type="component" value="Unassembled WGS sequence"/>
</dbReference>
<evidence type="ECO:0000313" key="8">
    <source>
        <dbReference type="Proteomes" id="UP000193964"/>
    </source>
</evidence>
<dbReference type="SUPFAM" id="SSF46894">
    <property type="entry name" value="C-terminal effector domain of the bipartite response regulators"/>
    <property type="match status" value="1"/>
</dbReference>
<proteinExistence type="inferred from homology"/>
<evidence type="ECO:0000256" key="3">
    <source>
        <dbReference type="ARBA" id="ARBA00023125"/>
    </source>
</evidence>
<dbReference type="AlphaFoldDB" id="A0A1X2FDN3"/>
<dbReference type="PANTHER" id="PTHR35807:SF1">
    <property type="entry name" value="TRANSCRIPTIONAL REGULATOR REDD"/>
    <property type="match status" value="1"/>
</dbReference>
<keyword evidence="3" id="KW-0238">DNA-binding</keyword>
<comment type="caution">
    <text evidence="7">The sequence shown here is derived from an EMBL/GenBank/DDBJ whole genome shotgun (WGS) entry which is preliminary data.</text>
</comment>
<dbReference type="SMART" id="SM01043">
    <property type="entry name" value="BTAD"/>
    <property type="match status" value="1"/>
</dbReference>
<feature type="domain" description="OmpR/PhoB-type" evidence="5">
    <location>
        <begin position="15"/>
        <end position="87"/>
    </location>
</feature>
<keyword evidence="2" id="KW-0805">Transcription regulation</keyword>
<dbReference type="Pfam" id="PF03704">
    <property type="entry name" value="BTAD"/>
    <property type="match status" value="1"/>
</dbReference>